<proteinExistence type="predicted"/>
<dbReference type="InterPro" id="IPR051043">
    <property type="entry name" value="Sulfatase_Mod_Factor_Kinase"/>
</dbReference>
<keyword evidence="4" id="KW-1185">Reference proteome</keyword>
<feature type="region of interest" description="Disordered" evidence="1">
    <location>
        <begin position="58"/>
        <end position="77"/>
    </location>
</feature>
<gene>
    <name evidence="3" type="ORF">RB614_04110</name>
</gene>
<dbReference type="InterPro" id="IPR042095">
    <property type="entry name" value="SUMF_sf"/>
</dbReference>
<sequence>MHEPQATPACCGPAPRTATPVTLATPAAPGATADPAAPGATADPATRTRLRRRLVGLPGGTFAMGSNDPDAHEADGEGPVRPVTVTPFAISPTAVTNAQFATFVKQTGYRTTAELFGWSYVFHTFLTPGAHQARRGTAGGTPWWIAVDGAYWRNPEGPGSAITDRQNHPVVHVSHHDALAYCRWSGTRLPTEAEWEYAARGGLDGARYPWGDDLNPGGRHMCNIWQGTFPTRDTAEDGYAGTCPVTAYPPNGYGLHNMVGNVWEWTASPWTTRPAASGDWTVRGGSYLCHDSYCNRYRVAARTHNTADASTGNLSFRCAGAPPGGR</sequence>
<dbReference type="SUPFAM" id="SSF56436">
    <property type="entry name" value="C-type lectin-like"/>
    <property type="match status" value="1"/>
</dbReference>
<accession>A0ABU0Z9I1</accession>
<dbReference type="InterPro" id="IPR016187">
    <property type="entry name" value="CTDL_fold"/>
</dbReference>
<dbReference type="PANTHER" id="PTHR23150">
    <property type="entry name" value="SULFATASE MODIFYING FACTOR 1, 2"/>
    <property type="match status" value="1"/>
</dbReference>
<comment type="caution">
    <text evidence="3">The sequence shown here is derived from an EMBL/GenBank/DDBJ whole genome shotgun (WGS) entry which is preliminary data.</text>
</comment>
<protein>
    <submittedName>
        <fullName evidence="3">Formylglycine-generating enzyme family protein</fullName>
    </submittedName>
</protein>
<name>A0ABU0Z9I1_9ACTN</name>
<dbReference type="Gene3D" id="3.90.1580.10">
    <property type="entry name" value="paralog of FGE (formylglycine-generating enzyme)"/>
    <property type="match status" value="1"/>
</dbReference>
<dbReference type="RefSeq" id="WP_308710976.1">
    <property type="nucleotide sequence ID" value="NZ_JAVHUY010000003.1"/>
</dbReference>
<feature type="compositionally biased region" description="Low complexity" evidence="1">
    <location>
        <begin position="13"/>
        <end position="45"/>
    </location>
</feature>
<reference evidence="3 4" key="1">
    <citation type="submission" date="2023-08" db="EMBL/GenBank/DDBJ databases">
        <title>Phytohabitans sansha sp. nov., isolated from marine sediment.</title>
        <authorList>
            <person name="Zhao Y."/>
            <person name="Yi K."/>
        </authorList>
    </citation>
    <scope>NUCLEOTIDE SEQUENCE [LARGE SCALE GENOMIC DNA]</scope>
    <source>
        <strain evidence="3 4">ZYX-F-186</strain>
    </source>
</reference>
<feature type="region of interest" description="Disordered" evidence="1">
    <location>
        <begin position="1"/>
        <end position="45"/>
    </location>
</feature>
<dbReference type="Pfam" id="PF03781">
    <property type="entry name" value="FGE-sulfatase"/>
    <property type="match status" value="1"/>
</dbReference>
<evidence type="ECO:0000256" key="1">
    <source>
        <dbReference type="SAM" id="MobiDB-lite"/>
    </source>
</evidence>
<evidence type="ECO:0000259" key="2">
    <source>
        <dbReference type="Pfam" id="PF03781"/>
    </source>
</evidence>
<organism evidence="3 4">
    <name type="scientific">Phytohabitans maris</name>
    <dbReference type="NCBI Taxonomy" id="3071409"/>
    <lineage>
        <taxon>Bacteria</taxon>
        <taxon>Bacillati</taxon>
        <taxon>Actinomycetota</taxon>
        <taxon>Actinomycetes</taxon>
        <taxon>Micromonosporales</taxon>
        <taxon>Micromonosporaceae</taxon>
    </lineage>
</organism>
<dbReference type="Proteomes" id="UP001230908">
    <property type="component" value="Unassembled WGS sequence"/>
</dbReference>
<dbReference type="PANTHER" id="PTHR23150:SF19">
    <property type="entry name" value="FORMYLGLYCINE-GENERATING ENZYME"/>
    <property type="match status" value="1"/>
</dbReference>
<dbReference type="InterPro" id="IPR005532">
    <property type="entry name" value="SUMF_dom"/>
</dbReference>
<evidence type="ECO:0000313" key="3">
    <source>
        <dbReference type="EMBL" id="MDQ7903700.1"/>
    </source>
</evidence>
<evidence type="ECO:0000313" key="4">
    <source>
        <dbReference type="Proteomes" id="UP001230908"/>
    </source>
</evidence>
<feature type="domain" description="Sulfatase-modifying factor enzyme-like" evidence="2">
    <location>
        <begin position="54"/>
        <end position="319"/>
    </location>
</feature>
<dbReference type="EMBL" id="JAVHUY010000003">
    <property type="protein sequence ID" value="MDQ7903700.1"/>
    <property type="molecule type" value="Genomic_DNA"/>
</dbReference>